<dbReference type="Proteomes" id="UP000251670">
    <property type="component" value="Unassembled WGS sequence"/>
</dbReference>
<dbReference type="InterPro" id="IPR032710">
    <property type="entry name" value="NTF2-like_dom_sf"/>
</dbReference>
<dbReference type="PANTHER" id="PTHR38436:SF1">
    <property type="entry name" value="ESTER CYCLASE"/>
    <property type="match status" value="1"/>
</dbReference>
<proteinExistence type="predicted"/>
<dbReference type="STRING" id="445960.SAMN05421542_1012"/>
<reference evidence="2 4" key="1">
    <citation type="submission" date="2016-10" db="EMBL/GenBank/DDBJ databases">
        <authorList>
            <person name="Varghese N."/>
            <person name="Submissions S."/>
        </authorList>
    </citation>
    <scope>NUCLEOTIDE SEQUENCE [LARGE SCALE GENOMIC DNA]</scope>
    <source>
        <strain evidence="2 4">DSM 19299</strain>
    </source>
</reference>
<dbReference type="PANTHER" id="PTHR38436">
    <property type="entry name" value="POLYKETIDE CYCLASE SNOAL-LIKE DOMAIN"/>
    <property type="match status" value="1"/>
</dbReference>
<protein>
    <submittedName>
        <fullName evidence="2">Predicted SnoaL-like aldol condensation-catalyzing enzyme</fullName>
    </submittedName>
    <submittedName>
        <fullName evidence="3">Predicted ester cyclase</fullName>
    </submittedName>
</protein>
<dbReference type="SUPFAM" id="SSF54427">
    <property type="entry name" value="NTF2-like"/>
    <property type="match status" value="2"/>
</dbReference>
<dbReference type="InterPro" id="IPR037401">
    <property type="entry name" value="SnoaL-like"/>
</dbReference>
<evidence type="ECO:0000259" key="1">
    <source>
        <dbReference type="Pfam" id="PF12680"/>
    </source>
</evidence>
<evidence type="ECO:0000313" key="2">
    <source>
        <dbReference type="EMBL" id="SDI37500.1"/>
    </source>
</evidence>
<accession>A0A2X2VE57</accession>
<dbReference type="AlphaFoldDB" id="A0A2X2VE57"/>
<dbReference type="OrthoDB" id="9812089at2"/>
<dbReference type="EMBL" id="UAWB01000002">
    <property type="protein sequence ID" value="SQB26874.1"/>
    <property type="molecule type" value="Genomic_DNA"/>
</dbReference>
<sequence>MKAKEVVSEMWSALMTNSDPNVIDQYVNPDYRQHSPYVKNGPDGLRDLLATLRPDYRYEPIRFIGDDHFVVMHGIHHNWLNNIMTGGEVVVGIDIFRVENDQIAEHWDASVPIAPASISGRSQFDGPTEITNPELTEVSRKTAEHYVKDVLINKRVEEINQWVSEEVIQHNPAIGDSITALRAALESSEKDYRRIHRIVAEGELVAVQSEGAVRGQVHTFWDVLRIDVTGKIVEMWQVAAVFPDIVPHANGPF</sequence>
<feature type="domain" description="SnoaL-like" evidence="1">
    <location>
        <begin position="11"/>
        <end position="106"/>
    </location>
</feature>
<name>A0A2X2VE57_CHRJE</name>
<evidence type="ECO:0000313" key="4">
    <source>
        <dbReference type="Proteomes" id="UP000199426"/>
    </source>
</evidence>
<dbReference type="Gene3D" id="3.10.450.50">
    <property type="match status" value="2"/>
</dbReference>
<dbReference type="RefSeq" id="WP_089734115.1">
    <property type="nucleotide sequence ID" value="NZ_FNEG01000001.1"/>
</dbReference>
<keyword evidence="4" id="KW-1185">Reference proteome</keyword>
<organism evidence="3 5">
    <name type="scientific">Chryseobacterium jejuense</name>
    <dbReference type="NCBI Taxonomy" id="445960"/>
    <lineage>
        <taxon>Bacteria</taxon>
        <taxon>Pseudomonadati</taxon>
        <taxon>Bacteroidota</taxon>
        <taxon>Flavobacteriia</taxon>
        <taxon>Flavobacteriales</taxon>
        <taxon>Weeksellaceae</taxon>
        <taxon>Chryseobacterium group</taxon>
        <taxon>Chryseobacterium</taxon>
    </lineage>
</organism>
<gene>
    <name evidence="3" type="ORF">NCTC13492_00552</name>
    <name evidence="2" type="ORF">SAMN05421542_1012</name>
</gene>
<reference evidence="3 5" key="2">
    <citation type="submission" date="2018-06" db="EMBL/GenBank/DDBJ databases">
        <authorList>
            <consortium name="Pathogen Informatics"/>
            <person name="Doyle S."/>
        </authorList>
    </citation>
    <scope>NUCLEOTIDE SEQUENCE [LARGE SCALE GENOMIC DNA]</scope>
    <source>
        <strain evidence="3 5">NCTC13492</strain>
    </source>
</reference>
<evidence type="ECO:0000313" key="5">
    <source>
        <dbReference type="Proteomes" id="UP000251670"/>
    </source>
</evidence>
<dbReference type="Proteomes" id="UP000199426">
    <property type="component" value="Unassembled WGS sequence"/>
</dbReference>
<dbReference type="Pfam" id="PF12680">
    <property type="entry name" value="SnoaL_2"/>
    <property type="match status" value="1"/>
</dbReference>
<dbReference type="GO" id="GO:0030638">
    <property type="term" value="P:polyketide metabolic process"/>
    <property type="evidence" value="ECO:0007669"/>
    <property type="project" value="InterPro"/>
</dbReference>
<dbReference type="EMBL" id="FNEG01000001">
    <property type="protein sequence ID" value="SDI37500.1"/>
    <property type="molecule type" value="Genomic_DNA"/>
</dbReference>
<dbReference type="InterPro" id="IPR009959">
    <property type="entry name" value="Cyclase_SnoaL-like"/>
</dbReference>
<evidence type="ECO:0000313" key="3">
    <source>
        <dbReference type="EMBL" id="SQB26874.1"/>
    </source>
</evidence>